<keyword evidence="15" id="KW-1185">Reference proteome</keyword>
<dbReference type="PANTHER" id="PTHR12424:SF8">
    <property type="entry name" value="PROTEIN TWEETY"/>
    <property type="match status" value="1"/>
</dbReference>
<evidence type="ECO:0000256" key="1">
    <source>
        <dbReference type="ARBA" id="ARBA00004651"/>
    </source>
</evidence>
<evidence type="ECO:0000256" key="9">
    <source>
        <dbReference type="ARBA" id="ARBA00023173"/>
    </source>
</evidence>
<evidence type="ECO:0000256" key="3">
    <source>
        <dbReference type="ARBA" id="ARBA00022448"/>
    </source>
</evidence>
<dbReference type="GO" id="GO:0005886">
    <property type="term" value="C:plasma membrane"/>
    <property type="evidence" value="ECO:0007669"/>
    <property type="project" value="UniProtKB-SubCell"/>
</dbReference>
<protein>
    <submittedName>
        <fullName evidence="14">Uncharacterized protein</fullName>
    </submittedName>
</protein>
<feature type="transmembrane region" description="Helical" evidence="13">
    <location>
        <begin position="261"/>
        <end position="284"/>
    </location>
</feature>
<keyword evidence="12" id="KW-0407">Ion channel</keyword>
<reference evidence="14" key="1">
    <citation type="submission" date="2020-12" db="EMBL/GenBank/DDBJ databases">
        <authorList>
            <person name="Iha C."/>
        </authorList>
    </citation>
    <scope>NUCLEOTIDE SEQUENCE</scope>
</reference>
<dbReference type="InterPro" id="IPR006990">
    <property type="entry name" value="Tweety"/>
</dbReference>
<dbReference type="GO" id="GO:0034707">
    <property type="term" value="C:chloride channel complex"/>
    <property type="evidence" value="ECO:0007669"/>
    <property type="project" value="UniProtKB-KW"/>
</dbReference>
<comment type="similarity">
    <text evidence="2">Belongs to the tweety family.</text>
</comment>
<keyword evidence="10" id="KW-0325">Glycoprotein</keyword>
<evidence type="ECO:0000256" key="11">
    <source>
        <dbReference type="ARBA" id="ARBA00023214"/>
    </source>
</evidence>
<keyword evidence="11" id="KW-0868">Chloride</keyword>
<dbReference type="EMBL" id="CAJHUC010002060">
    <property type="protein sequence ID" value="CAD7703085.1"/>
    <property type="molecule type" value="Genomic_DNA"/>
</dbReference>
<sequence length="464" mass="50936">MADQDVSFNDTKYVSVCTQIPVASLFSGSGRDAYQPETKTYLEDVAEDKATAGLVMASICLLFALAMLIWSCVLCCIRPRVSDESELEKVRQAQSRTGKCAAFMLVTLVIAHTLVVIGMAAWGIYETEDKVNVVVTRSFRLVNSTENELDQIHQNLSTVIDKTESVVTQLEQLASTSTVELVSPDTIELASDALKLAKDVRANNLEVYLDKAREVQGYEDEAGDAQKAFRAVLITSFVLMIVVASLVCLFVVCLASPWGTLAVMIFMWLLLFVIFSFGVGFGTMAREITEDTCLYMDEYAIARVENAVSADFRRRVEPLLKYYFLAPSAKNRSVEELQVLWDLPLEDFEEALDQAEEDLGAAIPQITDARGALAFVRTIIAGAAWRVLHADLVDLVCCTVYDAVDSIWIAYVTSAAASFILAAIGTIQVIKAVWMSRPPTVPAVPTTAKPYYSTGKGYSAGSKY</sequence>
<dbReference type="GO" id="GO:0072320">
    <property type="term" value="F:volume-sensitive chloride channel activity"/>
    <property type="evidence" value="ECO:0007669"/>
    <property type="project" value="TreeGrafter"/>
</dbReference>
<organism evidence="14 15">
    <name type="scientific">Ostreobium quekettii</name>
    <dbReference type="NCBI Taxonomy" id="121088"/>
    <lineage>
        <taxon>Eukaryota</taxon>
        <taxon>Viridiplantae</taxon>
        <taxon>Chlorophyta</taxon>
        <taxon>core chlorophytes</taxon>
        <taxon>Ulvophyceae</taxon>
        <taxon>TCBD clade</taxon>
        <taxon>Bryopsidales</taxon>
        <taxon>Ostreobineae</taxon>
        <taxon>Ostreobiaceae</taxon>
        <taxon>Ostreobium</taxon>
    </lineage>
</organism>
<evidence type="ECO:0000256" key="2">
    <source>
        <dbReference type="ARBA" id="ARBA00009849"/>
    </source>
</evidence>
<keyword evidence="6 13" id="KW-1133">Transmembrane helix</keyword>
<evidence type="ECO:0000313" key="15">
    <source>
        <dbReference type="Proteomes" id="UP000708148"/>
    </source>
</evidence>
<evidence type="ECO:0000256" key="10">
    <source>
        <dbReference type="ARBA" id="ARBA00023180"/>
    </source>
</evidence>
<comment type="subcellular location">
    <subcellularLocation>
        <location evidence="1">Cell membrane</location>
        <topology evidence="1">Multi-pass membrane protein</topology>
    </subcellularLocation>
</comment>
<dbReference type="GO" id="GO:0005229">
    <property type="term" value="F:intracellularly calcium-gated chloride channel activity"/>
    <property type="evidence" value="ECO:0007669"/>
    <property type="project" value="TreeGrafter"/>
</dbReference>
<evidence type="ECO:0000256" key="4">
    <source>
        <dbReference type="ARBA" id="ARBA00022475"/>
    </source>
</evidence>
<dbReference type="AlphaFoldDB" id="A0A8S1JAI2"/>
<feature type="transmembrane region" description="Helical" evidence="13">
    <location>
        <begin position="54"/>
        <end position="79"/>
    </location>
</feature>
<dbReference type="OrthoDB" id="10612120at2759"/>
<evidence type="ECO:0000313" key="14">
    <source>
        <dbReference type="EMBL" id="CAD7703085.1"/>
    </source>
</evidence>
<feature type="transmembrane region" description="Helical" evidence="13">
    <location>
        <begin position="408"/>
        <end position="430"/>
    </location>
</feature>
<feature type="transmembrane region" description="Helical" evidence="13">
    <location>
        <begin position="100"/>
        <end position="125"/>
    </location>
</feature>
<keyword evidence="9" id="KW-0869">Chloride channel</keyword>
<dbReference type="Proteomes" id="UP000708148">
    <property type="component" value="Unassembled WGS sequence"/>
</dbReference>
<keyword evidence="7" id="KW-0406">Ion transport</keyword>
<keyword evidence="3" id="KW-0813">Transport</keyword>
<keyword evidence="8 13" id="KW-0472">Membrane</keyword>
<comment type="caution">
    <text evidence="14">The sequence shown here is derived from an EMBL/GenBank/DDBJ whole genome shotgun (WGS) entry which is preliminary data.</text>
</comment>
<evidence type="ECO:0000256" key="7">
    <source>
        <dbReference type="ARBA" id="ARBA00023065"/>
    </source>
</evidence>
<evidence type="ECO:0000256" key="12">
    <source>
        <dbReference type="ARBA" id="ARBA00023303"/>
    </source>
</evidence>
<keyword evidence="4" id="KW-1003">Cell membrane</keyword>
<evidence type="ECO:0000256" key="6">
    <source>
        <dbReference type="ARBA" id="ARBA00022989"/>
    </source>
</evidence>
<keyword evidence="5 13" id="KW-0812">Transmembrane</keyword>
<dbReference type="PANTHER" id="PTHR12424">
    <property type="entry name" value="TWEETY-RELATED"/>
    <property type="match status" value="1"/>
</dbReference>
<evidence type="ECO:0000256" key="13">
    <source>
        <dbReference type="SAM" id="Phobius"/>
    </source>
</evidence>
<evidence type="ECO:0000256" key="5">
    <source>
        <dbReference type="ARBA" id="ARBA00022692"/>
    </source>
</evidence>
<feature type="transmembrane region" description="Helical" evidence="13">
    <location>
        <begin position="228"/>
        <end position="254"/>
    </location>
</feature>
<accession>A0A8S1JAI2</accession>
<gene>
    <name evidence="14" type="ORF">OSTQU699_LOCUS8442</name>
</gene>
<name>A0A8S1JAI2_9CHLO</name>
<proteinExistence type="inferred from homology"/>
<evidence type="ECO:0000256" key="8">
    <source>
        <dbReference type="ARBA" id="ARBA00023136"/>
    </source>
</evidence>